<accession>A0A264W4G0</accession>
<name>A0A264W4G0_9BACL</name>
<feature type="transmembrane region" description="Helical" evidence="1">
    <location>
        <begin position="35"/>
        <end position="51"/>
    </location>
</feature>
<evidence type="ECO:0000313" key="2">
    <source>
        <dbReference type="EMBL" id="OZS78483.1"/>
    </source>
</evidence>
<reference evidence="2 3" key="1">
    <citation type="submission" date="2017-07" db="EMBL/GenBank/DDBJ databases">
        <title>Tetzosporium hominis gen.nov. sp.nov.</title>
        <authorList>
            <person name="Tetz G."/>
            <person name="Tetz V."/>
        </authorList>
    </citation>
    <scope>NUCLEOTIDE SEQUENCE [LARGE SCALE GENOMIC DNA]</scope>
    <source>
        <strain evidence="2 3">VT-49</strain>
    </source>
</reference>
<dbReference type="RefSeq" id="WP_094942518.1">
    <property type="nucleotide sequence ID" value="NZ_NOKQ01000196.1"/>
</dbReference>
<keyword evidence="1" id="KW-1133">Transmembrane helix</keyword>
<sequence>MPPSSTLIPLAIILLLFGLVISIRRKKIGPLIEMGIYAIATLFFDLLKYIFSQYYTHWSMTLLLPFLIGIGFLYGAHRIVKKLDFKY</sequence>
<feature type="transmembrane region" description="Helical" evidence="1">
    <location>
        <begin position="57"/>
        <end position="76"/>
    </location>
</feature>
<keyword evidence="1" id="KW-0472">Membrane</keyword>
<keyword evidence="3" id="KW-1185">Reference proteome</keyword>
<feature type="transmembrane region" description="Helical" evidence="1">
    <location>
        <begin position="6"/>
        <end position="23"/>
    </location>
</feature>
<comment type="caution">
    <text evidence="2">The sequence shown here is derived from an EMBL/GenBank/DDBJ whole genome shotgun (WGS) entry which is preliminary data.</text>
</comment>
<evidence type="ECO:0000256" key="1">
    <source>
        <dbReference type="SAM" id="Phobius"/>
    </source>
</evidence>
<gene>
    <name evidence="2" type="ORF">CF394_06925</name>
</gene>
<protein>
    <submittedName>
        <fullName evidence="2">Uncharacterized protein</fullName>
    </submittedName>
</protein>
<dbReference type="EMBL" id="NOKQ01000196">
    <property type="protein sequence ID" value="OZS78483.1"/>
    <property type="molecule type" value="Genomic_DNA"/>
</dbReference>
<keyword evidence="1" id="KW-0812">Transmembrane</keyword>
<dbReference type="AlphaFoldDB" id="A0A264W4G0"/>
<proteinExistence type="predicted"/>
<dbReference type="Proteomes" id="UP000217065">
    <property type="component" value="Unassembled WGS sequence"/>
</dbReference>
<evidence type="ECO:0000313" key="3">
    <source>
        <dbReference type="Proteomes" id="UP000217065"/>
    </source>
</evidence>
<organism evidence="2 3">
    <name type="scientific">Tetzosporium hominis</name>
    <dbReference type="NCBI Taxonomy" id="2020506"/>
    <lineage>
        <taxon>Bacteria</taxon>
        <taxon>Bacillati</taxon>
        <taxon>Bacillota</taxon>
        <taxon>Bacilli</taxon>
        <taxon>Bacillales</taxon>
        <taxon>Caryophanaceae</taxon>
        <taxon>Tetzosporium</taxon>
    </lineage>
</organism>